<comment type="caution">
    <text evidence="10">The sequence shown here is derived from an EMBL/GenBank/DDBJ whole genome shotgun (WGS) entry which is preliminary data.</text>
</comment>
<dbReference type="EMBL" id="NAJQ01000071">
    <property type="protein sequence ID" value="TKA80377.1"/>
    <property type="molecule type" value="Genomic_DNA"/>
</dbReference>
<name>A0A4U0XUK8_9PEZI</name>
<dbReference type="InterPro" id="IPR031127">
    <property type="entry name" value="E3_UB_ligase_RBR"/>
</dbReference>
<dbReference type="PROSITE" id="PS51873">
    <property type="entry name" value="TRIAD"/>
    <property type="match status" value="1"/>
</dbReference>
<dbReference type="CDD" id="cd22584">
    <property type="entry name" value="Rcat_RBR_unk"/>
    <property type="match status" value="1"/>
</dbReference>
<dbReference type="Pfam" id="PF01485">
    <property type="entry name" value="IBR"/>
    <property type="match status" value="1"/>
</dbReference>
<evidence type="ECO:0000256" key="4">
    <source>
        <dbReference type="ARBA" id="ARBA00022723"/>
    </source>
</evidence>
<evidence type="ECO:0000313" key="10">
    <source>
        <dbReference type="EMBL" id="TKA80377.1"/>
    </source>
</evidence>
<dbReference type="GO" id="GO:0008270">
    <property type="term" value="F:zinc ion binding"/>
    <property type="evidence" value="ECO:0007669"/>
    <property type="project" value="UniProtKB-KW"/>
</dbReference>
<evidence type="ECO:0000256" key="3">
    <source>
        <dbReference type="ARBA" id="ARBA00022679"/>
    </source>
</evidence>
<dbReference type="Gene3D" id="1.20.120.1750">
    <property type="match status" value="1"/>
</dbReference>
<dbReference type="OrthoDB" id="9977870at2759"/>
<keyword evidence="3" id="KW-0808">Transferase</keyword>
<keyword evidence="7" id="KW-0833">Ubl conjugation pathway</keyword>
<keyword evidence="8" id="KW-0862">Zinc</keyword>
<accession>A0A4U0XUK8</accession>
<gene>
    <name evidence="10" type="ORF">B0A55_01903</name>
</gene>
<evidence type="ECO:0000256" key="2">
    <source>
        <dbReference type="ARBA" id="ARBA00012251"/>
    </source>
</evidence>
<dbReference type="STRING" id="329884.A0A4U0XUK8"/>
<proteinExistence type="predicted"/>
<dbReference type="AlphaFoldDB" id="A0A4U0XUK8"/>
<dbReference type="GO" id="GO:0061630">
    <property type="term" value="F:ubiquitin protein ligase activity"/>
    <property type="evidence" value="ECO:0007669"/>
    <property type="project" value="UniProtKB-EC"/>
</dbReference>
<dbReference type="Proteomes" id="UP000309340">
    <property type="component" value="Unassembled WGS sequence"/>
</dbReference>
<dbReference type="SUPFAM" id="SSF57850">
    <property type="entry name" value="RING/U-box"/>
    <property type="match status" value="1"/>
</dbReference>
<organism evidence="10 11">
    <name type="scientific">Friedmanniomyces simplex</name>
    <dbReference type="NCBI Taxonomy" id="329884"/>
    <lineage>
        <taxon>Eukaryota</taxon>
        <taxon>Fungi</taxon>
        <taxon>Dikarya</taxon>
        <taxon>Ascomycota</taxon>
        <taxon>Pezizomycotina</taxon>
        <taxon>Dothideomycetes</taxon>
        <taxon>Dothideomycetidae</taxon>
        <taxon>Mycosphaerellales</taxon>
        <taxon>Teratosphaeriaceae</taxon>
        <taxon>Friedmanniomyces</taxon>
    </lineage>
</organism>
<dbReference type="EC" id="2.3.2.31" evidence="2"/>
<evidence type="ECO:0000256" key="6">
    <source>
        <dbReference type="ARBA" id="ARBA00022771"/>
    </source>
</evidence>
<comment type="catalytic activity">
    <reaction evidence="1">
        <text>[E2 ubiquitin-conjugating enzyme]-S-ubiquitinyl-L-cysteine + [acceptor protein]-L-lysine = [E2 ubiquitin-conjugating enzyme]-L-cysteine + [acceptor protein]-N(6)-ubiquitinyl-L-lysine.</text>
        <dbReference type="EC" id="2.3.2.31"/>
    </reaction>
</comment>
<dbReference type="GO" id="GO:0016567">
    <property type="term" value="P:protein ubiquitination"/>
    <property type="evidence" value="ECO:0007669"/>
    <property type="project" value="InterPro"/>
</dbReference>
<evidence type="ECO:0000256" key="1">
    <source>
        <dbReference type="ARBA" id="ARBA00001798"/>
    </source>
</evidence>
<keyword evidence="4" id="KW-0479">Metal-binding</keyword>
<evidence type="ECO:0000256" key="5">
    <source>
        <dbReference type="ARBA" id="ARBA00022737"/>
    </source>
</evidence>
<keyword evidence="6" id="KW-0863">Zinc-finger</keyword>
<keyword evidence="5" id="KW-0677">Repeat</keyword>
<feature type="domain" description="RING-type" evidence="9">
    <location>
        <begin position="5"/>
        <end position="198"/>
    </location>
</feature>
<evidence type="ECO:0000259" key="9">
    <source>
        <dbReference type="PROSITE" id="PS51873"/>
    </source>
</evidence>
<evidence type="ECO:0000256" key="7">
    <source>
        <dbReference type="ARBA" id="ARBA00022786"/>
    </source>
</evidence>
<reference evidence="10 11" key="1">
    <citation type="submission" date="2017-03" db="EMBL/GenBank/DDBJ databases">
        <title>Genomes of endolithic fungi from Antarctica.</title>
        <authorList>
            <person name="Coleine C."/>
            <person name="Masonjones S."/>
            <person name="Stajich J.E."/>
        </authorList>
    </citation>
    <scope>NUCLEOTIDE SEQUENCE [LARGE SCALE GENOMIC DNA]</scope>
    <source>
        <strain evidence="10 11">CCFEE 5184</strain>
    </source>
</reference>
<evidence type="ECO:0000313" key="11">
    <source>
        <dbReference type="Proteomes" id="UP000309340"/>
    </source>
</evidence>
<keyword evidence="11" id="KW-1185">Reference proteome</keyword>
<dbReference type="PANTHER" id="PTHR11685">
    <property type="entry name" value="RBR FAMILY RING FINGER AND IBR DOMAIN-CONTAINING"/>
    <property type="match status" value="1"/>
</dbReference>
<dbReference type="InterPro" id="IPR044066">
    <property type="entry name" value="TRIAD_supradom"/>
</dbReference>
<dbReference type="InterPro" id="IPR002867">
    <property type="entry name" value="IBR_dom"/>
</dbReference>
<protein>
    <recommendedName>
        <fullName evidence="2">RBR-type E3 ubiquitin transferase</fullName>
        <ecNumber evidence="2">2.3.2.31</ecNumber>
    </recommendedName>
</protein>
<sequence length="198" mass="21798">MADSGVEPCAACYEPTALTSMLQAPCFDYLCTGCLDTIFKLAMTDETFYPPQCCRCPLPIKAALRHLPPATVREYKAKRLELTTVNKTYCHKSACSAFIAPHSIHNGEAFCQECRAKTCSKCKCAAHFGPCTFAEDAELLGIARVEKWQRCPGCRRLVERSEGCPDMECRCGTNFCYTCGRAACDCVIVDDEDGEAGR</sequence>
<evidence type="ECO:0000256" key="8">
    <source>
        <dbReference type="ARBA" id="ARBA00022833"/>
    </source>
</evidence>